<dbReference type="InParanoid" id="B9TDY9"/>
<proteinExistence type="predicted"/>
<name>B9TDY9_RICCO</name>
<feature type="non-terminal residue" evidence="1">
    <location>
        <position position="1"/>
    </location>
</feature>
<accession>B9TDY9</accession>
<reference evidence="2" key="1">
    <citation type="journal article" date="2010" name="Nat. Biotechnol.">
        <title>Draft genome sequence of the oilseed species Ricinus communis.</title>
        <authorList>
            <person name="Chan A.P."/>
            <person name="Crabtree J."/>
            <person name="Zhao Q."/>
            <person name="Lorenzi H."/>
            <person name="Orvis J."/>
            <person name="Puiu D."/>
            <person name="Melake-Berhan A."/>
            <person name="Jones K.M."/>
            <person name="Redman J."/>
            <person name="Chen G."/>
            <person name="Cahoon E.B."/>
            <person name="Gedil M."/>
            <person name="Stanke M."/>
            <person name="Haas B.J."/>
            <person name="Wortman J.R."/>
            <person name="Fraser-Liggett C.M."/>
            <person name="Ravel J."/>
            <person name="Rabinowicz P.D."/>
        </authorList>
    </citation>
    <scope>NUCLEOTIDE SEQUENCE [LARGE SCALE GENOMIC DNA]</scope>
    <source>
        <strain evidence="2">cv. Hale</strain>
    </source>
</reference>
<evidence type="ECO:0000313" key="1">
    <source>
        <dbReference type="EMBL" id="EEF25924.1"/>
    </source>
</evidence>
<dbReference type="EMBL" id="EQ978589">
    <property type="protein sequence ID" value="EEF25924.1"/>
    <property type="molecule type" value="Genomic_DNA"/>
</dbReference>
<protein>
    <submittedName>
        <fullName evidence="1">Uncharacterized protein</fullName>
    </submittedName>
</protein>
<sequence length="144" mass="15852">AGARKRLGVGLARSADLRAMICQAQLAEQRELVPQRQGRRARRIERFRLQGRDQAGQFHVRGAMMDPAGFGAERRIELVSGQQLEGRGSVLRAVDICAGKFHALLLLGTADAQSGVPAVGMCKRREKAQGRARCDDQLEIHIVR</sequence>
<gene>
    <name evidence="1" type="ORF">RCOM_1796790</name>
</gene>
<organism evidence="1 2">
    <name type="scientific">Ricinus communis</name>
    <name type="common">Castor bean</name>
    <dbReference type="NCBI Taxonomy" id="3988"/>
    <lineage>
        <taxon>Eukaryota</taxon>
        <taxon>Viridiplantae</taxon>
        <taxon>Streptophyta</taxon>
        <taxon>Embryophyta</taxon>
        <taxon>Tracheophyta</taxon>
        <taxon>Spermatophyta</taxon>
        <taxon>Magnoliopsida</taxon>
        <taxon>eudicotyledons</taxon>
        <taxon>Gunneridae</taxon>
        <taxon>Pentapetalae</taxon>
        <taxon>rosids</taxon>
        <taxon>fabids</taxon>
        <taxon>Malpighiales</taxon>
        <taxon>Euphorbiaceae</taxon>
        <taxon>Acalyphoideae</taxon>
        <taxon>Acalypheae</taxon>
        <taxon>Ricinus</taxon>
    </lineage>
</organism>
<evidence type="ECO:0000313" key="2">
    <source>
        <dbReference type="Proteomes" id="UP000008311"/>
    </source>
</evidence>
<dbReference type="Proteomes" id="UP000008311">
    <property type="component" value="Unassembled WGS sequence"/>
</dbReference>
<keyword evidence="2" id="KW-1185">Reference proteome</keyword>
<dbReference type="AlphaFoldDB" id="B9TDY9"/>